<dbReference type="EMBL" id="CP073581">
    <property type="protein sequence ID" value="QUJ75649.1"/>
    <property type="molecule type" value="Genomic_DNA"/>
</dbReference>
<name>A0A975PLG4_9RHOB</name>
<gene>
    <name evidence="1" type="ORF">KDD17_11870</name>
</gene>
<sequence>MERGFFKWLWRFNGLAIAAGVTLILALLADEVLRDLRRAFFPRNVTNTLAVDPALPAGETVAETPPETRRIGAPFGPTGQRHIAVPIIVSQTLAHRGISKGSSGNTVDYRILDTQTGQSRALFGAGARLILDTRQIYAPDSRNRPLGIVLSVVETDSSGDGRLSASDTQALYITTRDWTAPVRVRGGLSAITALDATPTEMRAIVKERGSYTALIIAPDTGEILSEIPIPLD</sequence>
<evidence type="ECO:0000313" key="2">
    <source>
        <dbReference type="Proteomes" id="UP000683291"/>
    </source>
</evidence>
<dbReference type="KEGG" id="sual:KDD17_11870"/>
<reference evidence="1" key="1">
    <citation type="submission" date="2021-04" db="EMBL/GenBank/DDBJ databases">
        <title>Complete genome sequence for Sulfitobacter sp. strain JK7-1.</title>
        <authorList>
            <person name="Park S.-J."/>
        </authorList>
    </citation>
    <scope>NUCLEOTIDE SEQUENCE</scope>
    <source>
        <strain evidence="1">JK7-1</strain>
    </source>
</reference>
<dbReference type="Proteomes" id="UP000683291">
    <property type="component" value="Chromosome 1"/>
</dbReference>
<dbReference type="RefSeq" id="WP_212703853.1">
    <property type="nucleotide sequence ID" value="NZ_CP073581.1"/>
</dbReference>
<evidence type="ECO:0000313" key="1">
    <source>
        <dbReference type="EMBL" id="QUJ75649.1"/>
    </source>
</evidence>
<keyword evidence="2" id="KW-1185">Reference proteome</keyword>
<organism evidence="1 2">
    <name type="scientific">Sulfitobacter albidus</name>
    <dbReference type="NCBI Taxonomy" id="2829501"/>
    <lineage>
        <taxon>Bacteria</taxon>
        <taxon>Pseudomonadati</taxon>
        <taxon>Pseudomonadota</taxon>
        <taxon>Alphaproteobacteria</taxon>
        <taxon>Rhodobacterales</taxon>
        <taxon>Roseobacteraceae</taxon>
        <taxon>Sulfitobacter</taxon>
    </lineage>
</organism>
<dbReference type="AlphaFoldDB" id="A0A975PLG4"/>
<accession>A0A975PLG4</accession>
<proteinExistence type="predicted"/>
<protein>
    <submittedName>
        <fullName evidence="1">Uncharacterized protein</fullName>
    </submittedName>
</protein>